<dbReference type="OrthoDB" id="10521800at2759"/>
<dbReference type="Proteomes" id="UP000078576">
    <property type="component" value="Unassembled WGS sequence"/>
</dbReference>
<evidence type="ECO:0000256" key="1">
    <source>
        <dbReference type="SAM" id="MobiDB-lite"/>
    </source>
</evidence>
<evidence type="ECO:0000313" key="3">
    <source>
        <dbReference type="Proteomes" id="UP000078576"/>
    </source>
</evidence>
<feature type="region of interest" description="Disordered" evidence="1">
    <location>
        <begin position="163"/>
        <end position="185"/>
    </location>
</feature>
<evidence type="ECO:0000313" key="2">
    <source>
        <dbReference type="EMBL" id="KUI61926.1"/>
    </source>
</evidence>
<name>A0A194VDS0_CYTMA</name>
<organism evidence="2 3">
    <name type="scientific">Cytospora mali</name>
    <name type="common">Apple Valsa canker fungus</name>
    <name type="synonym">Valsa mali</name>
    <dbReference type="NCBI Taxonomy" id="578113"/>
    <lineage>
        <taxon>Eukaryota</taxon>
        <taxon>Fungi</taxon>
        <taxon>Dikarya</taxon>
        <taxon>Ascomycota</taxon>
        <taxon>Pezizomycotina</taxon>
        <taxon>Sordariomycetes</taxon>
        <taxon>Sordariomycetidae</taxon>
        <taxon>Diaporthales</taxon>
        <taxon>Cytosporaceae</taxon>
        <taxon>Cytospora</taxon>
    </lineage>
</organism>
<dbReference type="EMBL" id="KN714792">
    <property type="protein sequence ID" value="KUI61926.1"/>
    <property type="molecule type" value="Genomic_DNA"/>
</dbReference>
<sequence length="1522" mass="161511">MDSGSNGSAGDEEEAVLVETKLANTSDEGLGLNRGTELLREELVERLLNSNKLLGMLLLVDLEEEDVQTSTIEQLVLHRQHLASQRQAVAVVQDALGQQVGHDVGEGDPDNRLASASISRLGLGGTESFLESSNEHHGAAIDVFAQLNVRGLLDGCSTSDLATSNDVEPQQLQQSPGLDRETARQVGLGKSSAGLMQLGRVNASLASNAGLGKNRDNRCVQLGLGLLTDLNLVRAGPDTNERAQAGQCSLVSPTVLLLVDLELLPPKDLGLLGGFSAHGTIDLPTSSILGTGGGRAVDLGLDGVQRSEVTFGSSKKRELEARLLGFDGLATLRSSSILLLGLSDKFLTDLDSLLLVLHIVALAGDGNDGHGRRQGDIGMGTVDLGASIAVLDSNLANLVNRDLEVGLKDDDVFLVDSLHKFRRHVVLLALLGESDPHRGVDRAELGPALLLIVDLGESDSCRQGILADDALAVLVGLDQLEIVAVGTLETVLHAEVTHNVEGLDGKGIAGTQGGLVSLKELLVNSKNLGPLLRLLVELDQLVGRLSDEFILDLQARTQRALKDCRVQLLSRLGLVGLSVGQRKTTSKLDSISAVCLREAVLARAAELRPDLLEQLGADLNGLSPLLLADVEAGQCVACLYLALNSDNSGNLPSLGVGLCSRSRGGSSTRHNLTQNGISLVVFGIRLFSLNIRIDSLDLDTTLDGVSGLCEIILLLLISLLLDSAHDSHGSADSRGGSLLAGTLEVSPYRLEDGNGSIQDTHGPELLTDFIQLFDDGLGLVLSHVLVVEPDTVEDVLGLSLAALATQEASVGNADLDLALMGLRDLSCSNSRRHRSVAAVLCQTTPKRNVKLLSTSKVLLRLERVRHAQGGLNKTNVEDIQVTLSSFEDRLCVLNELIVLVPRLQNNLELHSSGCTSVRERAALCNRGLVDIAVYSLGLVVLLNANVQLGKLVVVLRNKSAGSTTTLLFSINDVYQELLTLVDSFITSSSLVLESGRDIDGLDGTGNSELVAATEKILSNLGGIVEVLACVSIFRKPLSSPADCESQNMRSVGFPRQRLLVPAPLLETGQKSRAWENTLELSSDRRSLDLTVRVEAGAAEVRQPVASGVLKQGVRPEEAVNLAGADGVQAAIDISRDTDLDIKKETSSQILVCLIRAKESNLAFLFLLLAELQKVQANRLIAEANSLVLDDDKRPAGAVDILDDVGRPRLVNSLLDVELKQRLDFDRGEWSLGNKQPADDQASITTEGDGANMLCQNLVCSGRNLLRKLLNFLLVTEPTADKPSASHVLHVLSGTLSSHGNLASRLGPRLGQGSAEKDDADIVLVLGGDVIEVLEGLKLVGLVALKRIQAINDQDNILKTLESSVKSVPECILSVLRAVCVGIKLRHSDVANVLLKELQQESLNQSDLRGLGRNLAIDRRGDCLVLMVSNAALQSLEDPVKEEALTSTSLSCDGEDTVPAASEINERAVEPLASELSTGSASGTATGHQSLKLAVLGKQPLPDGLDRDVNICCGNFVSATHSI</sequence>
<accession>A0A194VDS0</accession>
<keyword evidence="3" id="KW-1185">Reference proteome</keyword>
<feature type="compositionally biased region" description="Polar residues" evidence="1">
    <location>
        <begin position="163"/>
        <end position="176"/>
    </location>
</feature>
<gene>
    <name evidence="2" type="ORF">VP1G_11368</name>
</gene>
<protein>
    <submittedName>
        <fullName evidence="2">Uncharacterized protein</fullName>
    </submittedName>
</protein>
<proteinExistence type="predicted"/>
<reference evidence="3" key="1">
    <citation type="submission" date="2014-12" db="EMBL/GenBank/DDBJ databases">
        <title>Genome Sequence of Valsa Canker Pathogens Uncovers a Specific Adaption of Colonization on Woody Bark.</title>
        <authorList>
            <person name="Yin Z."/>
            <person name="Liu H."/>
            <person name="Gao X."/>
            <person name="Li Z."/>
            <person name="Song N."/>
            <person name="Ke X."/>
            <person name="Dai Q."/>
            <person name="Wu Y."/>
            <person name="Sun Y."/>
            <person name="Xu J.-R."/>
            <person name="Kang Z.K."/>
            <person name="Wang L."/>
            <person name="Huang L."/>
        </authorList>
    </citation>
    <scope>NUCLEOTIDE SEQUENCE [LARGE SCALE GENOMIC DNA]</scope>
    <source>
        <strain evidence="3">SXYL134</strain>
    </source>
</reference>